<dbReference type="STRING" id="1830138.SAMN05443507_103158"/>
<dbReference type="PANTHER" id="PTHR47505:SF1">
    <property type="entry name" value="DNA UTILIZATION PROTEIN YHGH"/>
    <property type="match status" value="1"/>
</dbReference>
<feature type="transmembrane region" description="Helical" evidence="2">
    <location>
        <begin position="7"/>
        <end position="26"/>
    </location>
</feature>
<protein>
    <submittedName>
        <fullName evidence="4">ComF family protein</fullName>
    </submittedName>
</protein>
<dbReference type="EMBL" id="FRAF01000003">
    <property type="protein sequence ID" value="SHJ77789.1"/>
    <property type="molecule type" value="Genomic_DNA"/>
</dbReference>
<dbReference type="CDD" id="cd06223">
    <property type="entry name" value="PRTases_typeI"/>
    <property type="match status" value="1"/>
</dbReference>
<evidence type="ECO:0000256" key="1">
    <source>
        <dbReference type="ARBA" id="ARBA00008007"/>
    </source>
</evidence>
<dbReference type="AlphaFoldDB" id="A0A1M6M2V7"/>
<evidence type="ECO:0000313" key="4">
    <source>
        <dbReference type="EMBL" id="SHJ77789.1"/>
    </source>
</evidence>
<comment type="similarity">
    <text evidence="1">Belongs to the ComF/GntX family.</text>
</comment>
<evidence type="ECO:0000256" key="2">
    <source>
        <dbReference type="SAM" id="Phobius"/>
    </source>
</evidence>
<dbReference type="PANTHER" id="PTHR47505">
    <property type="entry name" value="DNA UTILIZATION PROTEIN YHGH"/>
    <property type="match status" value="1"/>
</dbReference>
<keyword evidence="5" id="KW-1185">Reference proteome</keyword>
<dbReference type="Gene3D" id="3.40.50.2020">
    <property type="match status" value="1"/>
</dbReference>
<organism evidence="4 5">
    <name type="scientific">Alicyclobacillus tolerans</name>
    <dbReference type="NCBI Taxonomy" id="90970"/>
    <lineage>
        <taxon>Bacteria</taxon>
        <taxon>Bacillati</taxon>
        <taxon>Bacillota</taxon>
        <taxon>Bacilli</taxon>
        <taxon>Bacillales</taxon>
        <taxon>Alicyclobacillaceae</taxon>
        <taxon>Alicyclobacillus</taxon>
    </lineage>
</organism>
<keyword evidence="2" id="KW-0812">Transmembrane</keyword>
<dbReference type="RefSeq" id="WP_072873061.1">
    <property type="nucleotide sequence ID" value="NZ_FRAF01000003.1"/>
</dbReference>
<name>A0A1M6M2V7_9BACL</name>
<gene>
    <name evidence="4" type="ORF">SAMN05443507_103158</name>
</gene>
<dbReference type="Pfam" id="PF00156">
    <property type="entry name" value="Pribosyltran"/>
    <property type="match status" value="1"/>
</dbReference>
<dbReference type="InterPro" id="IPR000836">
    <property type="entry name" value="PRTase_dom"/>
</dbReference>
<reference evidence="5" key="1">
    <citation type="submission" date="2016-11" db="EMBL/GenBank/DDBJ databases">
        <authorList>
            <person name="Varghese N."/>
            <person name="Submissions S."/>
        </authorList>
    </citation>
    <scope>NUCLEOTIDE SEQUENCE [LARGE SCALE GENOMIC DNA]</scope>
    <source>
        <strain evidence="5">USBA-503</strain>
    </source>
</reference>
<dbReference type="InterPro" id="IPR029057">
    <property type="entry name" value="PRTase-like"/>
</dbReference>
<accession>A0A1M6M2V7</accession>
<proteinExistence type="inferred from homology"/>
<evidence type="ECO:0000313" key="5">
    <source>
        <dbReference type="Proteomes" id="UP000184016"/>
    </source>
</evidence>
<dbReference type="Proteomes" id="UP000184016">
    <property type="component" value="Unassembled WGS sequence"/>
</dbReference>
<dbReference type="OrthoDB" id="9779910at2"/>
<evidence type="ECO:0000259" key="3">
    <source>
        <dbReference type="Pfam" id="PF00156"/>
    </source>
</evidence>
<keyword evidence="2" id="KW-0472">Membrane</keyword>
<feature type="domain" description="Phosphoribosyltransferase" evidence="3">
    <location>
        <begin position="153"/>
        <end position="239"/>
    </location>
</feature>
<dbReference type="SUPFAM" id="SSF53271">
    <property type="entry name" value="PRTase-like"/>
    <property type="match status" value="1"/>
</dbReference>
<dbReference type="InterPro" id="IPR051910">
    <property type="entry name" value="ComF/GntX_DNA_util-trans"/>
</dbReference>
<keyword evidence="2" id="KW-1133">Transmembrane helix</keyword>
<sequence>MRTFRGYTLSFLLASFASFVLDMIYFNEQHRCVLCGRTLYREHQKEDNLILLDKVCLFCQLKLLQVDILPARRSLVVQGRQVPVFAAFPYHGFLPEVIRSWKYDSALGLTDWLVSPLLPFIEKQLPCSFDMIVPVPTTNQRITARGYQQTEVLAYALSKKIRRPVVSLLSKQSIQAESQTGKNKAERMDAIQHAIQVVFPERLQKRRLLLVDDVVTTGSTMAACAKELLNVGAQSVMGVAIAYVP</sequence>